<dbReference type="Proteomes" id="UP000800038">
    <property type="component" value="Unassembled WGS sequence"/>
</dbReference>
<organism evidence="3 4">
    <name type="scientific">Clathrospora elynae</name>
    <dbReference type="NCBI Taxonomy" id="706981"/>
    <lineage>
        <taxon>Eukaryota</taxon>
        <taxon>Fungi</taxon>
        <taxon>Dikarya</taxon>
        <taxon>Ascomycota</taxon>
        <taxon>Pezizomycotina</taxon>
        <taxon>Dothideomycetes</taxon>
        <taxon>Pleosporomycetidae</taxon>
        <taxon>Pleosporales</taxon>
        <taxon>Diademaceae</taxon>
        <taxon>Clathrospora</taxon>
    </lineage>
</organism>
<name>A0A6A5SZN4_9PLEO</name>
<evidence type="ECO:0000313" key="4">
    <source>
        <dbReference type="Proteomes" id="UP000800038"/>
    </source>
</evidence>
<feature type="transmembrane region" description="Helical" evidence="2">
    <location>
        <begin position="175"/>
        <end position="194"/>
    </location>
</feature>
<feature type="transmembrane region" description="Helical" evidence="2">
    <location>
        <begin position="58"/>
        <end position="79"/>
    </location>
</feature>
<keyword evidence="2" id="KW-0472">Membrane</keyword>
<dbReference type="EMBL" id="ML976009">
    <property type="protein sequence ID" value="KAF1945460.1"/>
    <property type="molecule type" value="Genomic_DNA"/>
</dbReference>
<dbReference type="AlphaFoldDB" id="A0A6A5SZN4"/>
<keyword evidence="2" id="KW-0812">Transmembrane</keyword>
<keyword evidence="4" id="KW-1185">Reference proteome</keyword>
<feature type="compositionally biased region" description="Basic and acidic residues" evidence="1">
    <location>
        <begin position="127"/>
        <end position="142"/>
    </location>
</feature>
<accession>A0A6A5SZN4</accession>
<evidence type="ECO:0000313" key="3">
    <source>
        <dbReference type="EMBL" id="KAF1945460.1"/>
    </source>
</evidence>
<gene>
    <name evidence="3" type="ORF">EJ02DRAFT_44728</name>
</gene>
<reference evidence="3" key="1">
    <citation type="journal article" date="2020" name="Stud. Mycol.">
        <title>101 Dothideomycetes genomes: a test case for predicting lifestyles and emergence of pathogens.</title>
        <authorList>
            <person name="Haridas S."/>
            <person name="Albert R."/>
            <person name="Binder M."/>
            <person name="Bloem J."/>
            <person name="Labutti K."/>
            <person name="Salamov A."/>
            <person name="Andreopoulos B."/>
            <person name="Baker S."/>
            <person name="Barry K."/>
            <person name="Bills G."/>
            <person name="Bluhm B."/>
            <person name="Cannon C."/>
            <person name="Castanera R."/>
            <person name="Culley D."/>
            <person name="Daum C."/>
            <person name="Ezra D."/>
            <person name="Gonzalez J."/>
            <person name="Henrissat B."/>
            <person name="Kuo A."/>
            <person name="Liang C."/>
            <person name="Lipzen A."/>
            <person name="Lutzoni F."/>
            <person name="Magnuson J."/>
            <person name="Mondo S."/>
            <person name="Nolan M."/>
            <person name="Ohm R."/>
            <person name="Pangilinan J."/>
            <person name="Park H.-J."/>
            <person name="Ramirez L."/>
            <person name="Alfaro M."/>
            <person name="Sun H."/>
            <person name="Tritt A."/>
            <person name="Yoshinaga Y."/>
            <person name="Zwiers L.-H."/>
            <person name="Turgeon B."/>
            <person name="Goodwin S."/>
            <person name="Spatafora J."/>
            <person name="Crous P."/>
            <person name="Grigoriev I."/>
        </authorList>
    </citation>
    <scope>NUCLEOTIDE SEQUENCE</scope>
    <source>
        <strain evidence="3">CBS 161.51</strain>
    </source>
</reference>
<evidence type="ECO:0000256" key="1">
    <source>
        <dbReference type="SAM" id="MobiDB-lite"/>
    </source>
</evidence>
<feature type="region of interest" description="Disordered" evidence="1">
    <location>
        <begin position="1"/>
        <end position="49"/>
    </location>
</feature>
<dbReference type="OrthoDB" id="4156595at2759"/>
<proteinExistence type="predicted"/>
<evidence type="ECO:0000256" key="2">
    <source>
        <dbReference type="SAM" id="Phobius"/>
    </source>
</evidence>
<protein>
    <submittedName>
        <fullName evidence="3">Uncharacterized protein</fullName>
    </submittedName>
</protein>
<sequence length="210" mass="23832">MDHHRNQHAPPSPPPSPPPSTRRRLKKRSDPFEQLAQTPIPARPSSLANELEDDQESLLTRIIFTPVLFVSFILSLFLVNYRNRARRAEAHSSQYTILKYLAPSAWLDPEPYQNPHDSTWGHRGSARHVEPHDAIGPRDDGQSKSGKKKSWHLNKKIRKIAKMEVGDAFEMRGQIIVAMVAMLLVSSVVLWMGMKWLFVSLSNTLLGARS</sequence>
<feature type="compositionally biased region" description="Pro residues" evidence="1">
    <location>
        <begin position="10"/>
        <end position="20"/>
    </location>
</feature>
<keyword evidence="2" id="KW-1133">Transmembrane helix</keyword>
<feature type="region of interest" description="Disordered" evidence="1">
    <location>
        <begin position="116"/>
        <end position="151"/>
    </location>
</feature>